<organism evidence="2 3">
    <name type="scientific">Pythium oligandrum</name>
    <name type="common">Mycoparasitic fungus</name>
    <dbReference type="NCBI Taxonomy" id="41045"/>
    <lineage>
        <taxon>Eukaryota</taxon>
        <taxon>Sar</taxon>
        <taxon>Stramenopiles</taxon>
        <taxon>Oomycota</taxon>
        <taxon>Peronosporomycetes</taxon>
        <taxon>Pythiales</taxon>
        <taxon>Pythiaceae</taxon>
        <taxon>Pythium</taxon>
    </lineage>
</organism>
<feature type="region of interest" description="Disordered" evidence="1">
    <location>
        <begin position="28"/>
        <end position="75"/>
    </location>
</feature>
<reference evidence="2" key="1">
    <citation type="submission" date="2019-03" db="EMBL/GenBank/DDBJ databases">
        <title>Long read genome sequence of the mycoparasitic Pythium oligandrum ATCC 38472 isolated from sugarbeet rhizosphere.</title>
        <authorList>
            <person name="Gaulin E."/>
        </authorList>
    </citation>
    <scope>NUCLEOTIDE SEQUENCE</scope>
    <source>
        <strain evidence="2">ATCC 38472_TT</strain>
    </source>
</reference>
<protein>
    <recommendedName>
        <fullName evidence="4">BZIP domain-containing protein</fullName>
    </recommendedName>
</protein>
<name>A0A8K1FRT1_PYTOL</name>
<evidence type="ECO:0000313" key="3">
    <source>
        <dbReference type="Proteomes" id="UP000794436"/>
    </source>
</evidence>
<evidence type="ECO:0008006" key="4">
    <source>
        <dbReference type="Google" id="ProtNLM"/>
    </source>
</evidence>
<comment type="caution">
    <text evidence="2">The sequence shown here is derived from an EMBL/GenBank/DDBJ whole genome shotgun (WGS) entry which is preliminary data.</text>
</comment>
<gene>
    <name evidence="2" type="ORF">Poli38472_007560</name>
</gene>
<dbReference type="PANTHER" id="PTHR35796">
    <property type="entry name" value="HYPOTHETICAL CYTOSOLIC PROTEIN"/>
    <property type="match status" value="1"/>
</dbReference>
<evidence type="ECO:0000256" key="1">
    <source>
        <dbReference type="SAM" id="MobiDB-lite"/>
    </source>
</evidence>
<accession>A0A8K1FRT1</accession>
<proteinExistence type="predicted"/>
<evidence type="ECO:0000313" key="2">
    <source>
        <dbReference type="EMBL" id="TMW67888.1"/>
    </source>
</evidence>
<dbReference type="OrthoDB" id="124765at2759"/>
<dbReference type="Proteomes" id="UP000794436">
    <property type="component" value="Unassembled WGS sequence"/>
</dbReference>
<keyword evidence="3" id="KW-1185">Reference proteome</keyword>
<dbReference type="PANTHER" id="PTHR35796:SF3">
    <property type="entry name" value="BHLH DOMAIN-CONTAINING PROTEIN"/>
    <property type="match status" value="1"/>
</dbReference>
<sequence length="425" mass="48336">MELEADLATLDAIVAFLDDYDAAESESLLSSSLEVPVQVTGSSSSSGSDEDERPKRTKRSLQKAVNSNRARERKKREFLRLQQEAEELDKQVTSLLEAKATRMSSMAQENAKHSLALHRERMAAWKEMAVRQFRRRNAAEAENMRLKELVVEQRDVLRGLHRILERQLTNNKIQSCDAARQSISSWTTSWQGDPRAMMQTVAELLSGIKTAYDSTDSWLATTCSMRSAGLDNKAQVIALSPTQYAIEVVNLRFLPFDSHRVAEAYWIMGMNYYCRDFDISREVADVEGRETLFLNQAFQDHGSGHVNVRKHSSVQRFDEKDRVVILVASRYSSIQVQGEELTGVTCSEMYWSIFKVPEGGAQDTCLWVFSERSTLDVHQGETLSMQTLGLLHEYFETKMKRDIDTIMALMEDWLLQSPQALKPGL</sequence>
<dbReference type="AlphaFoldDB" id="A0A8K1FRT1"/>
<dbReference type="EMBL" id="SPLM01000003">
    <property type="protein sequence ID" value="TMW67888.1"/>
    <property type="molecule type" value="Genomic_DNA"/>
</dbReference>